<evidence type="ECO:0000256" key="1">
    <source>
        <dbReference type="ARBA" id="ARBA00001946"/>
    </source>
</evidence>
<evidence type="ECO:0000259" key="7">
    <source>
        <dbReference type="Pfam" id="PF03328"/>
    </source>
</evidence>
<keyword evidence="3 6" id="KW-0479">Metal-binding</keyword>
<dbReference type="GO" id="GO:0000287">
    <property type="term" value="F:magnesium ion binding"/>
    <property type="evidence" value="ECO:0007669"/>
    <property type="project" value="TreeGrafter"/>
</dbReference>
<proteinExistence type="inferred from homology"/>
<keyword evidence="8" id="KW-0456">Lyase</keyword>
<evidence type="ECO:0000256" key="4">
    <source>
        <dbReference type="ARBA" id="ARBA00022842"/>
    </source>
</evidence>
<gene>
    <name evidence="8" type="ORF">SAE02_38460</name>
</gene>
<dbReference type="InterPro" id="IPR015813">
    <property type="entry name" value="Pyrv/PenolPyrv_kinase-like_dom"/>
</dbReference>
<evidence type="ECO:0000313" key="8">
    <source>
        <dbReference type="EMBL" id="GEO39698.1"/>
    </source>
</evidence>
<dbReference type="EMBL" id="BJYZ01000018">
    <property type="protein sequence ID" value="GEO39698.1"/>
    <property type="molecule type" value="Genomic_DNA"/>
</dbReference>
<evidence type="ECO:0000256" key="3">
    <source>
        <dbReference type="ARBA" id="ARBA00022723"/>
    </source>
</evidence>
<keyword evidence="9" id="KW-1185">Reference proteome</keyword>
<dbReference type="SUPFAM" id="SSF51621">
    <property type="entry name" value="Phosphoenolpyruvate/pyruvate domain"/>
    <property type="match status" value="1"/>
</dbReference>
<sequence>MMRTSEETSQGGLSSVPVRRSLLFVPGNRPERFMKALAAGPDVVVIDLEDAVAPAEKEAARRKALGALADLAGSAPATEIYLRLNAPRTRAGLDDLAALLDHRPRLGGILLPKVEGQGDIELVDALMDEAGYDTGLAAVIETISGLDSAYAIAKASPRMTFLMFGGADLAAELRVAIAWEPLIHARADVVRAAARAGIDALDMPFLGLDDPAGHDREIVAAARLGFTGKSAIHPKQIDAINRYFTPDGEAVAQARRIVDASTKTAGGVMLLDGKLVERPILLGAHRVLAVAARTGLSA</sequence>
<keyword evidence="4 6" id="KW-0460">Magnesium</keyword>
<feature type="binding site" evidence="6">
    <location>
        <position position="141"/>
    </location>
    <ligand>
        <name>Mg(2+)</name>
        <dbReference type="ChEBI" id="CHEBI:18420"/>
    </ligand>
</feature>
<dbReference type="PANTHER" id="PTHR32308">
    <property type="entry name" value="LYASE BETA SUBUNIT, PUTATIVE (AFU_ORTHOLOGUE AFUA_4G13030)-RELATED"/>
    <property type="match status" value="1"/>
</dbReference>
<evidence type="ECO:0000256" key="6">
    <source>
        <dbReference type="PIRSR" id="PIRSR015582-2"/>
    </source>
</evidence>
<comment type="cofactor">
    <cofactor evidence="1">
        <name>Mg(2+)</name>
        <dbReference type="ChEBI" id="CHEBI:18420"/>
    </cofactor>
</comment>
<dbReference type="GO" id="GO:0006107">
    <property type="term" value="P:oxaloacetate metabolic process"/>
    <property type="evidence" value="ECO:0007669"/>
    <property type="project" value="TreeGrafter"/>
</dbReference>
<comment type="caution">
    <text evidence="8">The sequence shown here is derived from an EMBL/GenBank/DDBJ whole genome shotgun (WGS) entry which is preliminary data.</text>
</comment>
<feature type="binding site" evidence="6">
    <location>
        <position position="168"/>
    </location>
    <ligand>
        <name>Mg(2+)</name>
        <dbReference type="ChEBI" id="CHEBI:18420"/>
    </ligand>
</feature>
<dbReference type="Pfam" id="PF03328">
    <property type="entry name" value="HpcH_HpaI"/>
    <property type="match status" value="1"/>
</dbReference>
<organism evidence="8 9">
    <name type="scientific">Skermanella aerolata</name>
    <dbReference type="NCBI Taxonomy" id="393310"/>
    <lineage>
        <taxon>Bacteria</taxon>
        <taxon>Pseudomonadati</taxon>
        <taxon>Pseudomonadota</taxon>
        <taxon>Alphaproteobacteria</taxon>
        <taxon>Rhodospirillales</taxon>
        <taxon>Azospirillaceae</taxon>
        <taxon>Skermanella</taxon>
    </lineage>
</organism>
<dbReference type="RefSeq" id="WP_052831323.1">
    <property type="nucleotide sequence ID" value="NZ_BJYZ01000018.1"/>
</dbReference>
<dbReference type="PIRSF" id="PIRSF015582">
    <property type="entry name" value="Cit_lyase_B"/>
    <property type="match status" value="1"/>
</dbReference>
<evidence type="ECO:0000256" key="2">
    <source>
        <dbReference type="ARBA" id="ARBA00005568"/>
    </source>
</evidence>
<dbReference type="Gene3D" id="3.20.20.60">
    <property type="entry name" value="Phosphoenolpyruvate-binding domains"/>
    <property type="match status" value="1"/>
</dbReference>
<dbReference type="Proteomes" id="UP000321523">
    <property type="component" value="Unassembled WGS sequence"/>
</dbReference>
<dbReference type="InterPro" id="IPR005000">
    <property type="entry name" value="Aldolase/citrate-lyase_domain"/>
</dbReference>
<evidence type="ECO:0000313" key="9">
    <source>
        <dbReference type="Proteomes" id="UP000321523"/>
    </source>
</evidence>
<dbReference type="InterPro" id="IPR040442">
    <property type="entry name" value="Pyrv_kinase-like_dom_sf"/>
</dbReference>
<name>A0A512DT93_9PROT</name>
<dbReference type="AlphaFoldDB" id="A0A512DT93"/>
<evidence type="ECO:0000256" key="5">
    <source>
        <dbReference type="PIRSR" id="PIRSR015582-1"/>
    </source>
</evidence>
<accession>A0A512DT93</accession>
<reference evidence="8 9" key="1">
    <citation type="submission" date="2019-07" db="EMBL/GenBank/DDBJ databases">
        <title>Whole genome shotgun sequence of Skermanella aerolata NBRC 106429.</title>
        <authorList>
            <person name="Hosoyama A."/>
            <person name="Uohara A."/>
            <person name="Ohji S."/>
            <person name="Ichikawa N."/>
        </authorList>
    </citation>
    <scope>NUCLEOTIDE SEQUENCE [LARGE SCALE GENOMIC DNA]</scope>
    <source>
        <strain evidence="8 9">NBRC 106429</strain>
    </source>
</reference>
<dbReference type="InterPro" id="IPR011206">
    <property type="entry name" value="Citrate_lyase_beta/mcl1/mcl2"/>
</dbReference>
<protein>
    <submittedName>
        <fullName evidence="8">CoA ester lyase</fullName>
    </submittedName>
</protein>
<dbReference type="GO" id="GO:0016829">
    <property type="term" value="F:lyase activity"/>
    <property type="evidence" value="ECO:0007669"/>
    <property type="project" value="UniProtKB-KW"/>
</dbReference>
<feature type="domain" description="HpcH/HpaI aldolase/citrate lyase" evidence="7">
    <location>
        <begin position="20"/>
        <end position="234"/>
    </location>
</feature>
<feature type="binding site" evidence="5">
    <location>
        <position position="83"/>
    </location>
    <ligand>
        <name>substrate</name>
    </ligand>
</feature>
<feature type="binding site" evidence="5">
    <location>
        <position position="141"/>
    </location>
    <ligand>
        <name>substrate</name>
    </ligand>
</feature>
<dbReference type="PANTHER" id="PTHR32308:SF0">
    <property type="entry name" value="HPCH_HPAI ALDOLASE_CITRATE LYASE DOMAIN-CONTAINING PROTEIN"/>
    <property type="match status" value="1"/>
</dbReference>
<comment type="similarity">
    <text evidence="2">Belongs to the HpcH/HpaI aldolase family.</text>
</comment>